<evidence type="ECO:0000256" key="1">
    <source>
        <dbReference type="ARBA" id="ARBA00048995"/>
    </source>
</evidence>
<dbReference type="PROSITE" id="PS00781">
    <property type="entry name" value="PEPCASE_1"/>
    <property type="match status" value="1"/>
</dbReference>
<dbReference type="AlphaFoldDB" id="A0A9W7G2Y2"/>
<dbReference type="GO" id="GO:0008964">
    <property type="term" value="F:phosphoenolpyruvate carboxylase activity"/>
    <property type="evidence" value="ECO:0007669"/>
    <property type="project" value="UniProtKB-EC"/>
</dbReference>
<dbReference type="Proteomes" id="UP001165082">
    <property type="component" value="Unassembled WGS sequence"/>
</dbReference>
<dbReference type="OrthoDB" id="1365747at2759"/>
<sequence>KTMGAILGSSIRSTAGTAVFNQVEQLRSLTKAWREGSGSLSDVQREVRKFTNQDLLTNARAFAHFLRLANVAESHHRVRMLSKQDDSATGSTVRALPDKPDSCGGAISSLLSSGAASASEIFEALSTQRTELILTAHPTEVNRKTLLNHTSAIQSLLAEADLHRSGGTKYSQMEVDSRLRSSISSVWQSDEVSRFKPTVQSEAHRGTLVVSSVLWRAVPSFLRKLDAEMVSALGPGMGLPLSAAPVAFGSWMGGDRDGNPNVTHNVTREVALANRITAGGLVMGDLGRLHEELSVTNASEEVAERVGGGTRE</sequence>
<dbReference type="GO" id="GO:0015977">
    <property type="term" value="P:carbon fixation"/>
    <property type="evidence" value="ECO:0007669"/>
    <property type="project" value="InterPro"/>
</dbReference>
<protein>
    <recommendedName>
        <fullName evidence="5">Phosphoenolpyruvate carboxylase</fullName>
    </recommendedName>
</protein>
<dbReference type="SUPFAM" id="SSF51621">
    <property type="entry name" value="Phosphoenolpyruvate/pyruvate domain"/>
    <property type="match status" value="1"/>
</dbReference>
<dbReference type="Pfam" id="PF00311">
    <property type="entry name" value="PEPcase"/>
    <property type="match status" value="1"/>
</dbReference>
<name>A0A9W7G2Y2_9STRA</name>
<evidence type="ECO:0000313" key="3">
    <source>
        <dbReference type="EMBL" id="GMI30469.1"/>
    </source>
</evidence>
<dbReference type="GO" id="GO:0005829">
    <property type="term" value="C:cytosol"/>
    <property type="evidence" value="ECO:0007669"/>
    <property type="project" value="TreeGrafter"/>
</dbReference>
<feature type="non-terminal residue" evidence="3">
    <location>
        <position position="312"/>
    </location>
</feature>
<dbReference type="InterPro" id="IPR015813">
    <property type="entry name" value="Pyrv/PenolPyrv_kinase-like_dom"/>
</dbReference>
<dbReference type="GO" id="GO:0006099">
    <property type="term" value="P:tricarboxylic acid cycle"/>
    <property type="evidence" value="ECO:0007669"/>
    <property type="project" value="InterPro"/>
</dbReference>
<evidence type="ECO:0008006" key="5">
    <source>
        <dbReference type="Google" id="ProtNLM"/>
    </source>
</evidence>
<accession>A0A9W7G2Y2</accession>
<gene>
    <name evidence="3" type="ORF">TrRE_jg8494</name>
</gene>
<dbReference type="PANTHER" id="PTHR30523">
    <property type="entry name" value="PHOSPHOENOLPYRUVATE CARBOXYLASE"/>
    <property type="match status" value="1"/>
</dbReference>
<evidence type="ECO:0000256" key="2">
    <source>
        <dbReference type="PROSITE-ProRule" id="PRU10111"/>
    </source>
</evidence>
<dbReference type="InterPro" id="IPR021135">
    <property type="entry name" value="PEP_COase"/>
</dbReference>
<feature type="active site" evidence="2">
    <location>
        <position position="137"/>
    </location>
</feature>
<feature type="non-terminal residue" evidence="3">
    <location>
        <position position="1"/>
    </location>
</feature>
<dbReference type="EMBL" id="BRXZ01008756">
    <property type="protein sequence ID" value="GMI30469.1"/>
    <property type="molecule type" value="Genomic_DNA"/>
</dbReference>
<dbReference type="InterPro" id="IPR018129">
    <property type="entry name" value="PEP_COase_Lys_AS"/>
</dbReference>
<reference evidence="3" key="1">
    <citation type="submission" date="2022-07" db="EMBL/GenBank/DDBJ databases">
        <title>Genome analysis of Parmales, a sister group of diatoms, reveals the evolutionary specialization of diatoms from phago-mixotrophs to photoautotrophs.</title>
        <authorList>
            <person name="Ban H."/>
            <person name="Sato S."/>
            <person name="Yoshikawa S."/>
            <person name="Kazumasa Y."/>
            <person name="Nakamura Y."/>
            <person name="Ichinomiya M."/>
            <person name="Saitoh K."/>
            <person name="Sato N."/>
            <person name="Blanc-Mathieu R."/>
            <person name="Endo H."/>
            <person name="Kuwata A."/>
            <person name="Ogata H."/>
        </authorList>
    </citation>
    <scope>NUCLEOTIDE SEQUENCE</scope>
</reference>
<organism evidence="3 4">
    <name type="scientific">Triparma retinervis</name>
    <dbReference type="NCBI Taxonomy" id="2557542"/>
    <lineage>
        <taxon>Eukaryota</taxon>
        <taxon>Sar</taxon>
        <taxon>Stramenopiles</taxon>
        <taxon>Ochrophyta</taxon>
        <taxon>Bolidophyceae</taxon>
        <taxon>Parmales</taxon>
        <taxon>Triparmaceae</taxon>
        <taxon>Triparma</taxon>
    </lineage>
</organism>
<dbReference type="PRINTS" id="PR00150">
    <property type="entry name" value="PEPCARBXLASE"/>
</dbReference>
<proteinExistence type="predicted"/>
<keyword evidence="4" id="KW-1185">Reference proteome</keyword>
<comment type="caution">
    <text evidence="3">The sequence shown here is derived from an EMBL/GenBank/DDBJ whole genome shotgun (WGS) entry which is preliminary data.</text>
</comment>
<dbReference type="PANTHER" id="PTHR30523:SF6">
    <property type="entry name" value="PHOSPHOENOLPYRUVATE CARBOXYLASE"/>
    <property type="match status" value="1"/>
</dbReference>
<comment type="catalytic activity">
    <reaction evidence="1">
        <text>oxaloacetate + phosphate = phosphoenolpyruvate + hydrogencarbonate</text>
        <dbReference type="Rhea" id="RHEA:28370"/>
        <dbReference type="ChEBI" id="CHEBI:16452"/>
        <dbReference type="ChEBI" id="CHEBI:17544"/>
        <dbReference type="ChEBI" id="CHEBI:43474"/>
        <dbReference type="ChEBI" id="CHEBI:58702"/>
        <dbReference type="EC" id="4.1.1.31"/>
    </reaction>
</comment>
<evidence type="ECO:0000313" key="4">
    <source>
        <dbReference type="Proteomes" id="UP001165082"/>
    </source>
</evidence>